<dbReference type="EC" id="2.7.13.3" evidence="2"/>
<dbReference type="InterPro" id="IPR003594">
    <property type="entry name" value="HATPase_dom"/>
</dbReference>
<dbReference type="OrthoDB" id="9124519at2"/>
<dbReference type="PANTHER" id="PTHR42878">
    <property type="entry name" value="TWO-COMPONENT HISTIDINE KINASE"/>
    <property type="match status" value="1"/>
</dbReference>
<dbReference type="SUPFAM" id="SSF47384">
    <property type="entry name" value="Homodimeric domain of signal transducing histidine kinase"/>
    <property type="match status" value="1"/>
</dbReference>
<dbReference type="InterPro" id="IPR036890">
    <property type="entry name" value="HATPase_C_sf"/>
</dbReference>
<dbReference type="InterPro" id="IPR001789">
    <property type="entry name" value="Sig_transdc_resp-reg_receiver"/>
</dbReference>
<name>A0A1M7D8X0_9FLAO</name>
<dbReference type="STRING" id="29534.SAMN05444366_1457"/>
<dbReference type="GO" id="GO:0007234">
    <property type="term" value="P:osmosensory signaling via phosphorelay pathway"/>
    <property type="evidence" value="ECO:0007669"/>
    <property type="project" value="TreeGrafter"/>
</dbReference>
<evidence type="ECO:0000256" key="5">
    <source>
        <dbReference type="ARBA" id="ARBA00022777"/>
    </source>
</evidence>
<dbReference type="GO" id="GO:0000155">
    <property type="term" value="F:phosphorelay sensor kinase activity"/>
    <property type="evidence" value="ECO:0007669"/>
    <property type="project" value="InterPro"/>
</dbReference>
<feature type="domain" description="Histidine kinase" evidence="7">
    <location>
        <begin position="183"/>
        <end position="413"/>
    </location>
</feature>
<evidence type="ECO:0000259" key="7">
    <source>
        <dbReference type="PROSITE" id="PS50109"/>
    </source>
</evidence>
<evidence type="ECO:0000256" key="3">
    <source>
        <dbReference type="ARBA" id="ARBA00022553"/>
    </source>
</evidence>
<dbReference type="Gene3D" id="3.30.565.10">
    <property type="entry name" value="Histidine kinase-like ATPase, C-terminal domain"/>
    <property type="match status" value="1"/>
</dbReference>
<dbReference type="PROSITE" id="PS50109">
    <property type="entry name" value="HIS_KIN"/>
    <property type="match status" value="1"/>
</dbReference>
<dbReference type="InterPro" id="IPR004358">
    <property type="entry name" value="Sig_transdc_His_kin-like_C"/>
</dbReference>
<evidence type="ECO:0000313" key="10">
    <source>
        <dbReference type="Proteomes" id="UP000184121"/>
    </source>
</evidence>
<feature type="domain" description="Response regulatory" evidence="8">
    <location>
        <begin position="11"/>
        <end position="127"/>
    </location>
</feature>
<dbReference type="Proteomes" id="UP000184121">
    <property type="component" value="Unassembled WGS sequence"/>
</dbReference>
<comment type="catalytic activity">
    <reaction evidence="1">
        <text>ATP + protein L-histidine = ADP + protein N-phospho-L-histidine.</text>
        <dbReference type="EC" id="2.7.13.3"/>
    </reaction>
</comment>
<dbReference type="SMART" id="SM00387">
    <property type="entry name" value="HATPase_c"/>
    <property type="match status" value="1"/>
</dbReference>
<dbReference type="AlphaFoldDB" id="A0A1M7D8X0"/>
<evidence type="ECO:0000256" key="1">
    <source>
        <dbReference type="ARBA" id="ARBA00000085"/>
    </source>
</evidence>
<gene>
    <name evidence="9" type="ORF">SAMN05444366_1457</name>
</gene>
<dbReference type="EMBL" id="FRBY01000002">
    <property type="protein sequence ID" value="SHL75952.1"/>
    <property type="molecule type" value="Genomic_DNA"/>
</dbReference>
<dbReference type="GO" id="GO:0000156">
    <property type="term" value="F:phosphorelay response regulator activity"/>
    <property type="evidence" value="ECO:0007669"/>
    <property type="project" value="TreeGrafter"/>
</dbReference>
<dbReference type="Pfam" id="PF00072">
    <property type="entry name" value="Response_reg"/>
    <property type="match status" value="1"/>
</dbReference>
<dbReference type="SUPFAM" id="SSF55874">
    <property type="entry name" value="ATPase domain of HSP90 chaperone/DNA topoisomerase II/histidine kinase"/>
    <property type="match status" value="1"/>
</dbReference>
<evidence type="ECO:0000256" key="6">
    <source>
        <dbReference type="PROSITE-ProRule" id="PRU00169"/>
    </source>
</evidence>
<dbReference type="PROSITE" id="PS50110">
    <property type="entry name" value="RESPONSE_REGULATORY"/>
    <property type="match status" value="1"/>
</dbReference>
<accession>A0A1M7D8X0</accession>
<evidence type="ECO:0000313" key="9">
    <source>
        <dbReference type="EMBL" id="SHL75952.1"/>
    </source>
</evidence>
<proteinExistence type="predicted"/>
<dbReference type="CDD" id="cd00156">
    <property type="entry name" value="REC"/>
    <property type="match status" value="1"/>
</dbReference>
<dbReference type="GO" id="GO:0030295">
    <property type="term" value="F:protein kinase activator activity"/>
    <property type="evidence" value="ECO:0007669"/>
    <property type="project" value="TreeGrafter"/>
</dbReference>
<evidence type="ECO:0000256" key="4">
    <source>
        <dbReference type="ARBA" id="ARBA00022679"/>
    </source>
</evidence>
<dbReference type="SMART" id="SM00388">
    <property type="entry name" value="HisKA"/>
    <property type="match status" value="1"/>
</dbReference>
<reference evidence="10" key="1">
    <citation type="submission" date="2016-11" db="EMBL/GenBank/DDBJ databases">
        <authorList>
            <person name="Varghese N."/>
            <person name="Submissions S."/>
        </authorList>
    </citation>
    <scope>NUCLEOTIDE SEQUENCE [LARGE SCALE GENOMIC DNA]</scope>
    <source>
        <strain evidence="10">DSM 1811</strain>
    </source>
</reference>
<evidence type="ECO:0000256" key="2">
    <source>
        <dbReference type="ARBA" id="ARBA00012438"/>
    </source>
</evidence>
<dbReference type="SUPFAM" id="SSF52172">
    <property type="entry name" value="CheY-like"/>
    <property type="match status" value="1"/>
</dbReference>
<keyword evidence="5 9" id="KW-0418">Kinase</keyword>
<evidence type="ECO:0000259" key="8">
    <source>
        <dbReference type="PROSITE" id="PS50110"/>
    </source>
</evidence>
<dbReference type="InterPro" id="IPR011006">
    <property type="entry name" value="CheY-like_superfamily"/>
</dbReference>
<dbReference type="InterPro" id="IPR036097">
    <property type="entry name" value="HisK_dim/P_sf"/>
</dbReference>
<dbReference type="InterPro" id="IPR005467">
    <property type="entry name" value="His_kinase_dom"/>
</dbReference>
<dbReference type="Pfam" id="PF00512">
    <property type="entry name" value="HisKA"/>
    <property type="match status" value="1"/>
</dbReference>
<protein>
    <recommendedName>
        <fullName evidence="2">histidine kinase</fullName>
        <ecNumber evidence="2">2.7.13.3</ecNumber>
    </recommendedName>
</protein>
<sequence length="439" mass="50091">MIPYQIKKDIKVLLLEDNTTDADLIVRHLTKSGLSFSSKTVESRKAFEEALDTFFPDIILSDYSLPAFDAGSAYKIIKDRELNIPFIIISGTIGEENAVMLIKEGVTDYVSKNNFSSLLQKITRGIKEAEELIEKEDLLQKLKTQTAALLIANQELEFQNAETEKRAVELLNANKELLAFNFISSHDLQEPLRKIQIFISIMMEKEMKTMTEDGKNNLNRIHVAATRMRQLIEDLLDFSRVSTVNHQYEMTDLQAIIDDVKSELNDTIHHKKAVFKINGLRPVNIMVFQFRQLIYNLISNSLKFSIPEVPLQITIQSEILKNEEFRALNLPNSPQICDYWNFSFQDNGIGFDAQHNQNIFVIFQRLHHTKDYSGTGIGLAIVKKIVENHKGIIIADGKLNKGVTFNIYIPVIKNAQKIPKNSKQKKQLAVVLNNDLQNA</sequence>
<dbReference type="CDD" id="cd00082">
    <property type="entry name" value="HisKA"/>
    <property type="match status" value="1"/>
</dbReference>
<dbReference type="PANTHER" id="PTHR42878:SF15">
    <property type="entry name" value="BACTERIOPHYTOCHROME"/>
    <property type="match status" value="1"/>
</dbReference>
<dbReference type="SMART" id="SM00448">
    <property type="entry name" value="REC"/>
    <property type="match status" value="1"/>
</dbReference>
<keyword evidence="4" id="KW-0808">Transferase</keyword>
<dbReference type="InterPro" id="IPR050351">
    <property type="entry name" value="BphY/WalK/GraS-like"/>
</dbReference>
<organism evidence="9 10">
    <name type="scientific">Flavobacterium saccharophilum</name>
    <dbReference type="NCBI Taxonomy" id="29534"/>
    <lineage>
        <taxon>Bacteria</taxon>
        <taxon>Pseudomonadati</taxon>
        <taxon>Bacteroidota</taxon>
        <taxon>Flavobacteriia</taxon>
        <taxon>Flavobacteriales</taxon>
        <taxon>Flavobacteriaceae</taxon>
        <taxon>Flavobacterium</taxon>
    </lineage>
</organism>
<dbReference type="RefSeq" id="WP_072970912.1">
    <property type="nucleotide sequence ID" value="NZ_FRBY01000002.1"/>
</dbReference>
<feature type="modified residue" description="4-aspartylphosphate" evidence="6">
    <location>
        <position position="62"/>
    </location>
</feature>
<keyword evidence="3 6" id="KW-0597">Phosphoprotein</keyword>
<keyword evidence="10" id="KW-1185">Reference proteome</keyword>
<dbReference type="InterPro" id="IPR003661">
    <property type="entry name" value="HisK_dim/P_dom"/>
</dbReference>
<dbReference type="PRINTS" id="PR00344">
    <property type="entry name" value="BCTRLSENSOR"/>
</dbReference>
<dbReference type="Gene3D" id="3.40.50.2300">
    <property type="match status" value="1"/>
</dbReference>
<dbReference type="Pfam" id="PF02518">
    <property type="entry name" value="HATPase_c"/>
    <property type="match status" value="1"/>
</dbReference>
<dbReference type="Gene3D" id="1.10.287.130">
    <property type="match status" value="1"/>
</dbReference>